<dbReference type="AlphaFoldDB" id="A0A0B0NQR4"/>
<sequence>MFRSRTKEIRFGSGENKSCRLAIPFRLYRPRFWIQVTSSRIVSKVYHTIHCFWYLYK</sequence>
<proteinExistence type="predicted"/>
<dbReference type="EMBL" id="KN400979">
    <property type="protein sequence ID" value="KHG14154.1"/>
    <property type="molecule type" value="Genomic_DNA"/>
</dbReference>
<organism evidence="1 2">
    <name type="scientific">Gossypium arboreum</name>
    <name type="common">Tree cotton</name>
    <name type="synonym">Gossypium nanking</name>
    <dbReference type="NCBI Taxonomy" id="29729"/>
    <lineage>
        <taxon>Eukaryota</taxon>
        <taxon>Viridiplantae</taxon>
        <taxon>Streptophyta</taxon>
        <taxon>Embryophyta</taxon>
        <taxon>Tracheophyta</taxon>
        <taxon>Spermatophyta</taxon>
        <taxon>Magnoliopsida</taxon>
        <taxon>eudicotyledons</taxon>
        <taxon>Gunneridae</taxon>
        <taxon>Pentapetalae</taxon>
        <taxon>rosids</taxon>
        <taxon>malvids</taxon>
        <taxon>Malvales</taxon>
        <taxon>Malvaceae</taxon>
        <taxon>Malvoideae</taxon>
        <taxon>Gossypium</taxon>
    </lineage>
</organism>
<gene>
    <name evidence="1" type="ORF">F383_18030</name>
</gene>
<dbReference type="Proteomes" id="UP000032142">
    <property type="component" value="Unassembled WGS sequence"/>
</dbReference>
<evidence type="ECO:0000313" key="1">
    <source>
        <dbReference type="EMBL" id="KHG14154.1"/>
    </source>
</evidence>
<name>A0A0B0NQR4_GOSAR</name>
<keyword evidence="2" id="KW-1185">Reference proteome</keyword>
<protein>
    <submittedName>
        <fullName evidence="1">Uncharacterized protein</fullName>
    </submittedName>
</protein>
<reference evidence="2" key="1">
    <citation type="submission" date="2014-09" db="EMBL/GenBank/DDBJ databases">
        <authorList>
            <person name="Mudge J."/>
            <person name="Ramaraj T."/>
            <person name="Lindquist I.E."/>
            <person name="Bharti A.K."/>
            <person name="Sundararajan A."/>
            <person name="Cameron C.T."/>
            <person name="Woodward J.E."/>
            <person name="May G.D."/>
            <person name="Brubaker C."/>
            <person name="Broadhvest J."/>
            <person name="Wilkins T.A."/>
        </authorList>
    </citation>
    <scope>NUCLEOTIDE SEQUENCE</scope>
    <source>
        <strain evidence="2">cv. AKA8401</strain>
    </source>
</reference>
<accession>A0A0B0NQR4</accession>
<evidence type="ECO:0000313" key="2">
    <source>
        <dbReference type="Proteomes" id="UP000032142"/>
    </source>
</evidence>